<organism evidence="4 5">
    <name type="scientific">Methanothermobacter defluvii</name>
    <dbReference type="NCBI Taxonomy" id="49339"/>
    <lineage>
        <taxon>Archaea</taxon>
        <taxon>Methanobacteriati</taxon>
        <taxon>Methanobacteriota</taxon>
        <taxon>Methanomada group</taxon>
        <taxon>Methanobacteria</taxon>
        <taxon>Methanobacteriales</taxon>
        <taxon>Methanobacteriaceae</taxon>
        <taxon>Methanothermobacter</taxon>
    </lineage>
</organism>
<dbReference type="InterPro" id="IPR003672">
    <property type="entry name" value="CobN/Mg_chltase"/>
</dbReference>
<dbReference type="CDD" id="cd10150">
    <property type="entry name" value="CobN_like"/>
    <property type="match status" value="1"/>
</dbReference>
<evidence type="ECO:0000259" key="3">
    <source>
        <dbReference type="Pfam" id="PF02514"/>
    </source>
</evidence>
<feature type="domain" description="CobN/magnesium chelatase" evidence="3">
    <location>
        <begin position="147"/>
        <end position="1195"/>
    </location>
</feature>
<gene>
    <name evidence="4" type="ORF">C7452_1033</name>
</gene>
<feature type="compositionally biased region" description="Basic and acidic residues" evidence="1">
    <location>
        <begin position="1259"/>
        <end position="1282"/>
    </location>
</feature>
<dbReference type="PANTHER" id="PTHR44119:SF4">
    <property type="entry name" value="AEROBIC COBALTOCHELATASE SUBUNIT COBN"/>
    <property type="match status" value="1"/>
</dbReference>
<keyword evidence="2" id="KW-0472">Membrane</keyword>
<feature type="compositionally biased region" description="Low complexity" evidence="1">
    <location>
        <begin position="1283"/>
        <end position="1308"/>
    </location>
</feature>
<dbReference type="Proteomes" id="UP000256864">
    <property type="component" value="Unassembled WGS sequence"/>
</dbReference>
<name>A0A371NGD4_9EURY</name>
<sequence length="1361" mass="150716">MKKHILYTALVICLFAASGTSFAENGTAQNQSMPEILIVSSSPNEIALINRVANDSDIRNIIKVRAESGRTETNLTYNISGDVIIFGTRSGLSSPVWEALSDKLRAARNRGSTIMICVEPSARNSYAPILDLQTVSTSDPRFNESLRYLNYTSERNLKNLILYLAASFCNLNVTPGEPEQRPLWGIYHPDAPKIFSNLPEYLDWYMETGRYHEGSPTVGILSTEYTDMARDGPLLDALVRSFESKNVNVIVSTYTYRDANSMEYIMLNGKAIIDAAVLISRGATLNSQNWTGGVEDLQKLNVTVLNGIRIFSTSMNLTSWENSAQGVPCSEVYQLSLAEMDGIIEPIVISVKETDPLTGVIYNRPIEYQIEWLVKRTISWMNLKKLSNHDKKIVITYYSEGGGKANVGADIDYYLNAQASIAAILKAMQERGYNVGNRTLPGEAELAHLMAEVGSNVGTWAPGELENRVKSGSVILIPEDEYLNWFSELPPDMQREVTDAWGPAPGNLMVYTNSTGKYIVIPKLEFGNILLAPEPVWGWLQDNTTLYNTGKLPPTHNLLAFYWWMRKVYHADAILSVFSLVPLMPGKQEGLSSRDWGAVLLQDMPIIHVLPMDAPAIFDKRRANMLIINFMTPVLIPSGLYGNLSELYDNIRLYMETVDDTLKNAYRDKIINQSRTVGFNYTGDSFDEFLADVTAYLDDIRKSYIPYGPHVLGRAPEGEELIQLLIAMLPPINGTATESLLRDVVLNNLTPEEAQIRTTGSLNATITGYLQLAIEYTQRIRNCTSEITAILTALEGGYITPGPRGDPIRNPDALPTGRNPYPLDSRTIPTRTAWETAVKLVDSFLEDYLSKHGTYPTKVAFVLWASETMRHQGVMEAEILYLMGVKPVWDSKGRVKDVELITNLTRPRIDITVVTSGLYRDLHMDIITLIDRAVKLAAGASDTPNHIRNNSETIYLKLLGEGFSETDARRLSLLRIFSEEPGAYSPGLQEAIPASETWNNSDQLASFYLERVSSAYGENITGLKVPSIFRENLMDVTVAMFSRSSNLYGALEHPMVAAYFGGLSLAVERVSGSKPEMYINNLRSDAKIETMSQFLTRDLLTRYLNPRWIEGMMKGGYDGARYIDSFVENLWMWQVTNPELVSESTWDMVNSIYVRDSYGMGLNEFFSKSNPYARASIIARLIETVRKGYWSPSDQVKASLANEYINMVNQYGVVCCHHTCANIVLNQWIVSLSTLNSAAIEKFKHTMAAAWGENLPATDTDKPSNEGNGEHSVSDGSSRGESDAMSAATSSGTSGSAGVSQSTSASSSPTENGDVKAYEVAASTEGTSETTQMPVYALIGIIAIVGLMGAGYLLSGRSKIK</sequence>
<evidence type="ECO:0000313" key="5">
    <source>
        <dbReference type="Proteomes" id="UP000256864"/>
    </source>
</evidence>
<feature type="region of interest" description="Disordered" evidence="1">
    <location>
        <begin position="1254"/>
        <end position="1314"/>
    </location>
</feature>
<evidence type="ECO:0000256" key="1">
    <source>
        <dbReference type="SAM" id="MobiDB-lite"/>
    </source>
</evidence>
<evidence type="ECO:0000256" key="2">
    <source>
        <dbReference type="SAM" id="Phobius"/>
    </source>
</evidence>
<dbReference type="PANTHER" id="PTHR44119">
    <property type="entry name" value="MAGNESIUM-CHELATASE SUBUNIT CHLH, CHLOROPLASTIC"/>
    <property type="match status" value="1"/>
</dbReference>
<feature type="region of interest" description="Disordered" evidence="1">
    <location>
        <begin position="802"/>
        <end position="822"/>
    </location>
</feature>
<proteinExistence type="predicted"/>
<feature type="transmembrane region" description="Helical" evidence="2">
    <location>
        <begin position="1333"/>
        <end position="1354"/>
    </location>
</feature>
<keyword evidence="2" id="KW-0812">Transmembrane</keyword>
<accession>A0A371NGD4</accession>
<dbReference type="RefSeq" id="WP_115892440.1">
    <property type="nucleotide sequence ID" value="NZ_QREL01000001.1"/>
</dbReference>
<evidence type="ECO:0000313" key="4">
    <source>
        <dbReference type="EMBL" id="REE29000.1"/>
    </source>
</evidence>
<reference evidence="4 5" key="1">
    <citation type="submission" date="2018-07" db="EMBL/GenBank/DDBJ databases">
        <title>Genomic Encyclopedia of Type Strains, Phase IV (KMG-IV): sequencing the most valuable type-strain genomes for metagenomic binning, comparative biology and taxonomic classification.</title>
        <authorList>
            <person name="Goeker M."/>
        </authorList>
    </citation>
    <scope>NUCLEOTIDE SEQUENCE [LARGE SCALE GENOMIC DNA]</scope>
    <source>
        <strain evidence="4 5">DSM 7466</strain>
    </source>
</reference>
<protein>
    <submittedName>
        <fullName evidence="4">Cobaltochelatase CobN subunit</fullName>
    </submittedName>
</protein>
<dbReference type="Pfam" id="PF02514">
    <property type="entry name" value="CobN-Mg_chel"/>
    <property type="match status" value="1"/>
</dbReference>
<dbReference type="EMBL" id="QREL01000001">
    <property type="protein sequence ID" value="REE29000.1"/>
    <property type="molecule type" value="Genomic_DNA"/>
</dbReference>
<keyword evidence="5" id="KW-1185">Reference proteome</keyword>
<keyword evidence="2" id="KW-1133">Transmembrane helix</keyword>
<comment type="caution">
    <text evidence="4">The sequence shown here is derived from an EMBL/GenBank/DDBJ whole genome shotgun (WGS) entry which is preliminary data.</text>
</comment>